<accession>A0A0D1ZWR1</accession>
<protein>
    <recommendedName>
        <fullName evidence="3">4a-hydroxytetrahydrobiopterin dehydratase</fullName>
        <ecNumber evidence="3">4.2.1.96</ecNumber>
    </recommendedName>
</protein>
<evidence type="ECO:0000313" key="6">
    <source>
        <dbReference type="Proteomes" id="UP000053328"/>
    </source>
</evidence>
<dbReference type="VEuPathDB" id="FungiDB:PV08_04308"/>
<dbReference type="RefSeq" id="XP_016237333.1">
    <property type="nucleotide sequence ID" value="XM_016378656.1"/>
</dbReference>
<dbReference type="Proteomes" id="UP000053328">
    <property type="component" value="Unassembled WGS sequence"/>
</dbReference>
<comment type="similarity">
    <text evidence="2">Belongs to the pterin-4-alpha-carbinolamine dehydratase family.</text>
</comment>
<evidence type="ECO:0000313" key="5">
    <source>
        <dbReference type="EMBL" id="KIW17117.1"/>
    </source>
</evidence>
<dbReference type="GeneID" id="27331391"/>
<dbReference type="EMBL" id="KN847494">
    <property type="protein sequence ID" value="KIW17117.1"/>
    <property type="molecule type" value="Genomic_DNA"/>
</dbReference>
<dbReference type="GO" id="GO:0008124">
    <property type="term" value="F:4-alpha-hydroxytetrahydrobiopterin dehydratase activity"/>
    <property type="evidence" value="ECO:0007669"/>
    <property type="project" value="UniProtKB-EC"/>
</dbReference>
<dbReference type="Gene3D" id="3.30.1360.20">
    <property type="entry name" value="Transcriptional coactivator/pterin dehydratase"/>
    <property type="match status" value="1"/>
</dbReference>
<dbReference type="SUPFAM" id="SSF55248">
    <property type="entry name" value="PCD-like"/>
    <property type="match status" value="1"/>
</dbReference>
<dbReference type="GO" id="GO:0006729">
    <property type="term" value="P:tetrahydrobiopterin biosynthetic process"/>
    <property type="evidence" value="ECO:0007669"/>
    <property type="project" value="InterPro"/>
</dbReference>
<dbReference type="InterPro" id="IPR001533">
    <property type="entry name" value="Pterin_deHydtase"/>
</dbReference>
<dbReference type="InterPro" id="IPR036428">
    <property type="entry name" value="PCD_sf"/>
</dbReference>
<dbReference type="Pfam" id="PF01329">
    <property type="entry name" value="Pterin_4a"/>
    <property type="match status" value="1"/>
</dbReference>
<gene>
    <name evidence="5" type="ORF">PV08_04308</name>
</gene>
<reference evidence="5 6" key="1">
    <citation type="submission" date="2015-01" db="EMBL/GenBank/DDBJ databases">
        <title>The Genome Sequence of Exophiala spinifera CBS89968.</title>
        <authorList>
            <consortium name="The Broad Institute Genomics Platform"/>
            <person name="Cuomo C."/>
            <person name="de Hoog S."/>
            <person name="Gorbushina A."/>
            <person name="Stielow B."/>
            <person name="Teixiera M."/>
            <person name="Abouelleil A."/>
            <person name="Chapman S.B."/>
            <person name="Priest M."/>
            <person name="Young S.K."/>
            <person name="Wortman J."/>
            <person name="Nusbaum C."/>
            <person name="Birren B."/>
        </authorList>
    </citation>
    <scope>NUCLEOTIDE SEQUENCE [LARGE SCALE GENOMIC DNA]</scope>
    <source>
        <strain evidence="5 6">CBS 89968</strain>
    </source>
</reference>
<proteinExistence type="inferred from homology"/>
<dbReference type="EC" id="4.2.1.96" evidence="3"/>
<comment type="catalytic activity">
    <reaction evidence="1">
        <text>(4aS,6R)-4a-hydroxy-L-erythro-5,6,7,8-tetrahydrobiopterin = (6R)-L-erythro-6,7-dihydrobiopterin + H2O</text>
        <dbReference type="Rhea" id="RHEA:11920"/>
        <dbReference type="ChEBI" id="CHEBI:15377"/>
        <dbReference type="ChEBI" id="CHEBI:15642"/>
        <dbReference type="ChEBI" id="CHEBI:43120"/>
        <dbReference type="EC" id="4.2.1.96"/>
    </reaction>
</comment>
<organism evidence="5 6">
    <name type="scientific">Exophiala spinifera</name>
    <dbReference type="NCBI Taxonomy" id="91928"/>
    <lineage>
        <taxon>Eukaryota</taxon>
        <taxon>Fungi</taxon>
        <taxon>Dikarya</taxon>
        <taxon>Ascomycota</taxon>
        <taxon>Pezizomycotina</taxon>
        <taxon>Eurotiomycetes</taxon>
        <taxon>Chaetothyriomycetidae</taxon>
        <taxon>Chaetothyriales</taxon>
        <taxon>Herpotrichiellaceae</taxon>
        <taxon>Exophiala</taxon>
    </lineage>
</organism>
<dbReference type="HOGENOM" id="CLU_087339_0_0_1"/>
<name>A0A0D1ZWR1_9EURO</name>
<evidence type="ECO:0000256" key="3">
    <source>
        <dbReference type="ARBA" id="ARBA00013252"/>
    </source>
</evidence>
<keyword evidence="6" id="KW-1185">Reference proteome</keyword>
<keyword evidence="4" id="KW-0456">Lyase</keyword>
<dbReference type="OrthoDB" id="277398at2759"/>
<evidence type="ECO:0000256" key="1">
    <source>
        <dbReference type="ARBA" id="ARBA00001554"/>
    </source>
</evidence>
<sequence>METPIIISEDRQKITFLLKNGSEITQPFHPTPKAKTEKMTAALASLLSISDDTSTSTNSAPTTPSTSTLSSFGAARWILDPLGDAIHRHLALSSAEECDRVERAIMEEADKMNHHPHIARVSDDNSQHLKNCLTVTCTTHSPRGLSIRDTRLAAKIDELLTDVDVTRPIEGSTPGQDSDQILQYVTAKRETSISENRQKIQDALEKCGCQNAKS</sequence>
<evidence type="ECO:0000256" key="4">
    <source>
        <dbReference type="ARBA" id="ARBA00023239"/>
    </source>
</evidence>
<evidence type="ECO:0000256" key="2">
    <source>
        <dbReference type="ARBA" id="ARBA00006472"/>
    </source>
</evidence>
<dbReference type="AlphaFoldDB" id="A0A0D1ZWR1"/>